<keyword evidence="7" id="KW-0808">Transferase</keyword>
<sequence length="232" mass="24528">MFTGLIEEVGTVVGLEQSPTRPDAVITVQAATVTEDARPGDSIAVSGVCLTVVELLPDGAFTADVMPETIDRSTLSGFQPGTRVNLERAMRADARLGGHIVQGHVDAVATLERRTPGERWDDLRFRLDGGLTRYIAEKGSITIDGTSLTVTEVDDAGFGVSIIPTTSAATTIGALAVGDRVNIEVDVLAKYVERALTARFGQPDDYQPAHLKSADSTASDTTSSRTNEGAIR</sequence>
<feature type="region of interest" description="Disordered" evidence="11">
    <location>
        <begin position="206"/>
        <end position="232"/>
    </location>
</feature>
<name>A0ABT7C8G7_9MICO</name>
<keyword evidence="14" id="KW-1185">Reference proteome</keyword>
<dbReference type="PROSITE" id="PS51177">
    <property type="entry name" value="LUMAZINE_BIND"/>
    <property type="match status" value="2"/>
</dbReference>
<keyword evidence="8" id="KW-0677">Repeat</keyword>
<comment type="pathway">
    <text evidence="3">Cofactor biosynthesis; riboflavin biosynthesis; riboflavin from 2-hydroxy-3-oxobutyl phosphate and 5-amino-6-(D-ribitylamino)uracil: step 2/2.</text>
</comment>
<evidence type="ECO:0000313" key="13">
    <source>
        <dbReference type="EMBL" id="MDJ1371480.1"/>
    </source>
</evidence>
<dbReference type="InterPro" id="IPR023366">
    <property type="entry name" value="ATP_synth_asu-like_sf"/>
</dbReference>
<feature type="repeat" description="Lumazine-binding" evidence="10">
    <location>
        <begin position="1"/>
        <end position="99"/>
    </location>
</feature>
<evidence type="ECO:0000256" key="2">
    <source>
        <dbReference type="ARBA" id="ARBA00002803"/>
    </source>
</evidence>
<evidence type="ECO:0000256" key="8">
    <source>
        <dbReference type="ARBA" id="ARBA00022737"/>
    </source>
</evidence>
<feature type="compositionally biased region" description="Low complexity" evidence="11">
    <location>
        <begin position="214"/>
        <end position="224"/>
    </location>
</feature>
<reference evidence="13" key="2">
    <citation type="journal article" date="2022" name="Sci. Rep.">
        <title>In silico prediction of the enzymes involved in the degradation of the herbicide molinate by Gulosibacter molinativorax ON4T.</title>
        <authorList>
            <person name="Lopes A.R."/>
            <person name="Bunin E."/>
            <person name="Viana A.T."/>
            <person name="Froufe H."/>
            <person name="Munoz-Merida A."/>
            <person name="Pinho D."/>
            <person name="Figueiredo J."/>
            <person name="Barroso C."/>
            <person name="Vaz-Moreira I."/>
            <person name="Bellanger X."/>
            <person name="Egas C."/>
            <person name="Nunes O.C."/>
        </authorList>
    </citation>
    <scope>NUCLEOTIDE SEQUENCE</scope>
    <source>
        <strain evidence="13">ON4</strain>
    </source>
</reference>
<feature type="repeat" description="Lumazine-binding" evidence="10">
    <location>
        <begin position="100"/>
        <end position="196"/>
    </location>
</feature>
<evidence type="ECO:0000256" key="3">
    <source>
        <dbReference type="ARBA" id="ARBA00004887"/>
    </source>
</evidence>
<accession>A0ABT7C8G7</accession>
<evidence type="ECO:0000259" key="12">
    <source>
        <dbReference type="PROSITE" id="PS51177"/>
    </source>
</evidence>
<reference evidence="13" key="1">
    <citation type="submission" date="2018-03" db="EMBL/GenBank/DDBJ databases">
        <authorList>
            <person name="Nunes O.C."/>
            <person name="Lopes A.R."/>
            <person name="Froufe H."/>
            <person name="Munoz-Merida A."/>
            <person name="Barroso C."/>
            <person name="Egas C."/>
        </authorList>
    </citation>
    <scope>NUCLEOTIDE SEQUENCE</scope>
    <source>
        <strain evidence="13">ON4</strain>
    </source>
</reference>
<dbReference type="Proteomes" id="UP001170379">
    <property type="component" value="Unassembled WGS sequence"/>
</dbReference>
<feature type="domain" description="Lumazine-binding" evidence="12">
    <location>
        <begin position="100"/>
        <end position="196"/>
    </location>
</feature>
<comment type="catalytic activity">
    <reaction evidence="1">
        <text>2 6,7-dimethyl-8-(1-D-ribityl)lumazine + H(+) = 5-amino-6-(D-ribitylamino)uracil + riboflavin</text>
        <dbReference type="Rhea" id="RHEA:20772"/>
        <dbReference type="ChEBI" id="CHEBI:15378"/>
        <dbReference type="ChEBI" id="CHEBI:15934"/>
        <dbReference type="ChEBI" id="CHEBI:57986"/>
        <dbReference type="ChEBI" id="CHEBI:58201"/>
        <dbReference type="EC" id="2.5.1.9"/>
    </reaction>
</comment>
<feature type="domain" description="Lumazine-binding" evidence="12">
    <location>
        <begin position="1"/>
        <end position="99"/>
    </location>
</feature>
<dbReference type="InterPro" id="IPR001783">
    <property type="entry name" value="Lumazine-bd"/>
</dbReference>
<dbReference type="SUPFAM" id="SSF63380">
    <property type="entry name" value="Riboflavin synthase domain-like"/>
    <property type="match status" value="2"/>
</dbReference>
<evidence type="ECO:0000256" key="10">
    <source>
        <dbReference type="PROSITE-ProRule" id="PRU00524"/>
    </source>
</evidence>
<dbReference type="PANTHER" id="PTHR21098">
    <property type="entry name" value="RIBOFLAVIN SYNTHASE ALPHA CHAIN"/>
    <property type="match status" value="1"/>
</dbReference>
<dbReference type="RefSeq" id="WP_084147456.1">
    <property type="nucleotide sequence ID" value="NZ_CP028426.1"/>
</dbReference>
<evidence type="ECO:0000256" key="7">
    <source>
        <dbReference type="ARBA" id="ARBA00022679"/>
    </source>
</evidence>
<evidence type="ECO:0000256" key="9">
    <source>
        <dbReference type="NCBIfam" id="TIGR00187"/>
    </source>
</evidence>
<evidence type="ECO:0000256" key="4">
    <source>
        <dbReference type="ARBA" id="ARBA00012827"/>
    </source>
</evidence>
<dbReference type="InterPro" id="IPR026017">
    <property type="entry name" value="Lumazine-bd_dom"/>
</dbReference>
<proteinExistence type="predicted"/>
<dbReference type="CDD" id="cd00402">
    <property type="entry name" value="Riboflavin_synthase_like"/>
    <property type="match status" value="1"/>
</dbReference>
<keyword evidence="6" id="KW-0686">Riboflavin biosynthesis</keyword>
<evidence type="ECO:0000256" key="11">
    <source>
        <dbReference type="SAM" id="MobiDB-lite"/>
    </source>
</evidence>
<comment type="function">
    <text evidence="2">Catalyzes the dismutation of two molecules of 6,7-dimethyl-8-ribityllumazine, resulting in the formation of riboflavin and 5-amino-6-(D-ribitylamino)uracil.</text>
</comment>
<evidence type="ECO:0000313" key="14">
    <source>
        <dbReference type="Proteomes" id="UP001170379"/>
    </source>
</evidence>
<gene>
    <name evidence="13" type="ORF">C7K25_08890</name>
</gene>
<dbReference type="NCBIfam" id="TIGR00187">
    <property type="entry name" value="ribE"/>
    <property type="match status" value="1"/>
</dbReference>
<dbReference type="Gene3D" id="2.40.30.20">
    <property type="match status" value="2"/>
</dbReference>
<dbReference type="Pfam" id="PF00677">
    <property type="entry name" value="Lum_binding"/>
    <property type="match status" value="2"/>
</dbReference>
<dbReference type="NCBIfam" id="NF006767">
    <property type="entry name" value="PRK09289.1"/>
    <property type="match status" value="1"/>
</dbReference>
<organism evidence="13 14">
    <name type="scientific">Gulosibacter molinativorax</name>
    <dbReference type="NCBI Taxonomy" id="256821"/>
    <lineage>
        <taxon>Bacteria</taxon>
        <taxon>Bacillati</taxon>
        <taxon>Actinomycetota</taxon>
        <taxon>Actinomycetes</taxon>
        <taxon>Micrococcales</taxon>
        <taxon>Microbacteriaceae</taxon>
        <taxon>Gulosibacter</taxon>
    </lineage>
</organism>
<evidence type="ECO:0000256" key="5">
    <source>
        <dbReference type="ARBA" id="ARBA00013950"/>
    </source>
</evidence>
<evidence type="ECO:0000256" key="1">
    <source>
        <dbReference type="ARBA" id="ARBA00000968"/>
    </source>
</evidence>
<comment type="caution">
    <text evidence="13">The sequence shown here is derived from an EMBL/GenBank/DDBJ whole genome shotgun (WGS) entry which is preliminary data.</text>
</comment>
<evidence type="ECO:0000256" key="6">
    <source>
        <dbReference type="ARBA" id="ARBA00022619"/>
    </source>
</evidence>
<dbReference type="InterPro" id="IPR017938">
    <property type="entry name" value="Riboflavin_synthase-like_b-brl"/>
</dbReference>
<dbReference type="PANTHER" id="PTHR21098:SF12">
    <property type="entry name" value="RIBOFLAVIN SYNTHASE"/>
    <property type="match status" value="1"/>
</dbReference>
<dbReference type="EMBL" id="PXVD01000013">
    <property type="protein sequence ID" value="MDJ1371480.1"/>
    <property type="molecule type" value="Genomic_DNA"/>
</dbReference>
<dbReference type="PIRSF" id="PIRSF000498">
    <property type="entry name" value="Riboflavin_syn_A"/>
    <property type="match status" value="1"/>
</dbReference>
<protein>
    <recommendedName>
        <fullName evidence="5 9">Riboflavin synthase</fullName>
        <ecNumber evidence="4 9">2.5.1.9</ecNumber>
    </recommendedName>
</protein>
<dbReference type="EC" id="2.5.1.9" evidence="4 9"/>